<dbReference type="EMBL" id="DSUH01000074">
    <property type="protein sequence ID" value="HGU31921.1"/>
    <property type="molecule type" value="Genomic_DNA"/>
</dbReference>
<comment type="caution">
    <text evidence="1">The sequence shown here is derived from an EMBL/GenBank/DDBJ whole genome shotgun (WGS) entry which is preliminary data.</text>
</comment>
<dbReference type="AlphaFoldDB" id="A0A7C4MM61"/>
<sequence>MEQERLLNSDAFAGFIDETLRQQAIAFAEKLIDSEIRVKRHQLYSIPSAIQAGGLKEIQELVKKQAEKDNRNTEFWKAIQAHIAQNTPDGRTGLFHIVRIFLSENGFLPSEDAVQNPSEKKQLQRKNKEIVNQVIDQVLQVYFEHFGCHYFFRIQKGKTS</sequence>
<reference evidence="1" key="1">
    <citation type="journal article" date="2020" name="mSystems">
        <title>Genome- and Community-Level Interaction Insights into Carbon Utilization and Element Cycling Functions of Hydrothermarchaeota in Hydrothermal Sediment.</title>
        <authorList>
            <person name="Zhou Z."/>
            <person name="Liu Y."/>
            <person name="Xu W."/>
            <person name="Pan J."/>
            <person name="Luo Z.H."/>
            <person name="Li M."/>
        </authorList>
    </citation>
    <scope>NUCLEOTIDE SEQUENCE [LARGE SCALE GENOMIC DNA]</scope>
    <source>
        <strain evidence="1">SpSt-477</strain>
    </source>
</reference>
<organism evidence="1">
    <name type="scientific">Desulfatirhabdium butyrativorans</name>
    <dbReference type="NCBI Taxonomy" id="340467"/>
    <lineage>
        <taxon>Bacteria</taxon>
        <taxon>Pseudomonadati</taxon>
        <taxon>Thermodesulfobacteriota</taxon>
        <taxon>Desulfobacteria</taxon>
        <taxon>Desulfobacterales</taxon>
        <taxon>Desulfatirhabdiaceae</taxon>
        <taxon>Desulfatirhabdium</taxon>
    </lineage>
</organism>
<evidence type="ECO:0000313" key="1">
    <source>
        <dbReference type="EMBL" id="HGU31921.1"/>
    </source>
</evidence>
<protein>
    <submittedName>
        <fullName evidence="1">Uncharacterized protein</fullName>
    </submittedName>
</protein>
<proteinExistence type="predicted"/>
<gene>
    <name evidence="1" type="ORF">ENS29_03580</name>
</gene>
<accession>A0A7C4MM61</accession>
<name>A0A7C4MM61_9BACT</name>